<dbReference type="Pfam" id="PF13356">
    <property type="entry name" value="Arm-DNA-bind_3"/>
    <property type="match status" value="1"/>
</dbReference>
<evidence type="ECO:0000313" key="4">
    <source>
        <dbReference type="Proteomes" id="UP000318307"/>
    </source>
</evidence>
<dbReference type="AlphaFoldDB" id="A0A562QYY3"/>
<keyword evidence="4" id="KW-1185">Reference proteome</keyword>
<feature type="domain" description="Integrase DNA-binding" evidence="2">
    <location>
        <begin position="12"/>
        <end position="61"/>
    </location>
</feature>
<evidence type="ECO:0000259" key="2">
    <source>
        <dbReference type="Pfam" id="PF13356"/>
    </source>
</evidence>
<dbReference type="Gene3D" id="3.30.160.390">
    <property type="entry name" value="Integrase, DNA-binding domain"/>
    <property type="match status" value="1"/>
</dbReference>
<organism evidence="3 4">
    <name type="scientific">Desulfobotulus alkaliphilus</name>
    <dbReference type="NCBI Taxonomy" id="622671"/>
    <lineage>
        <taxon>Bacteria</taxon>
        <taxon>Pseudomonadati</taxon>
        <taxon>Thermodesulfobacteriota</taxon>
        <taxon>Desulfobacteria</taxon>
        <taxon>Desulfobacterales</taxon>
        <taxon>Desulfobacteraceae</taxon>
        <taxon>Desulfobotulus</taxon>
    </lineage>
</organism>
<evidence type="ECO:0000256" key="1">
    <source>
        <dbReference type="SAM" id="MobiDB-lite"/>
    </source>
</evidence>
<dbReference type="OrthoDB" id="9775880at2"/>
<comment type="caution">
    <text evidence="3">The sequence shown here is derived from an EMBL/GenBank/DDBJ whole genome shotgun (WGS) entry which is preliminary data.</text>
</comment>
<evidence type="ECO:0000313" key="3">
    <source>
        <dbReference type="EMBL" id="TWI61346.1"/>
    </source>
</evidence>
<sequence length="70" mass="7563">MTIKYAITSAECECAVPQQQRYALSDGGGLHLIVQPSGKKSWHVRYRVKGKTKGPGTGRLPGHFPQGSPV</sequence>
<gene>
    <name evidence="3" type="ORF">LZ24_03449</name>
</gene>
<dbReference type="EMBL" id="VLLC01000075">
    <property type="protein sequence ID" value="TWI61346.1"/>
    <property type="molecule type" value="Genomic_DNA"/>
</dbReference>
<reference evidence="3 4" key="1">
    <citation type="submission" date="2019-07" db="EMBL/GenBank/DDBJ databases">
        <title>Genome sequencing of 100 strains of the haloalkaliphilic chemolithoautotrophic sulfur-oxidizing bacterium Thioalkalivibrio.</title>
        <authorList>
            <person name="Muyzer G."/>
        </authorList>
    </citation>
    <scope>NUCLEOTIDE SEQUENCE [LARGE SCALE GENOMIC DNA]</scope>
    <source>
        <strain evidence="3 4">ASO4-4</strain>
    </source>
</reference>
<dbReference type="Proteomes" id="UP000318307">
    <property type="component" value="Unassembled WGS sequence"/>
</dbReference>
<dbReference type="InterPro" id="IPR025166">
    <property type="entry name" value="Integrase_DNA_bind_dom"/>
</dbReference>
<proteinExistence type="predicted"/>
<feature type="region of interest" description="Disordered" evidence="1">
    <location>
        <begin position="50"/>
        <end position="70"/>
    </location>
</feature>
<accession>A0A562QYY3</accession>
<protein>
    <submittedName>
        <fullName evidence="3">Uncharacterized protein DUF4102</fullName>
    </submittedName>
</protein>
<name>A0A562QYY3_9BACT</name>
<dbReference type="InterPro" id="IPR038488">
    <property type="entry name" value="Integrase_DNA-bd_sf"/>
</dbReference>